<dbReference type="InterPro" id="IPR001480">
    <property type="entry name" value="Bulb-type_lectin_dom"/>
</dbReference>
<keyword evidence="9 16" id="KW-1133">Transmembrane helix</keyword>
<evidence type="ECO:0000256" key="2">
    <source>
        <dbReference type="ARBA" id="ARBA00022527"/>
    </source>
</evidence>
<feature type="region of interest" description="Disordered" evidence="15">
    <location>
        <begin position="721"/>
        <end position="748"/>
    </location>
</feature>
<feature type="binding site" evidence="14">
    <location>
        <position position="549"/>
    </location>
    <ligand>
        <name>ATP</name>
        <dbReference type="ChEBI" id="CHEBI:30616"/>
    </ligand>
</feature>
<evidence type="ECO:0000256" key="15">
    <source>
        <dbReference type="SAM" id="MobiDB-lite"/>
    </source>
</evidence>
<dbReference type="GO" id="GO:0030246">
    <property type="term" value="F:carbohydrate binding"/>
    <property type="evidence" value="ECO:0007669"/>
    <property type="project" value="UniProtKB-KW"/>
</dbReference>
<dbReference type="PROSITE" id="PS50927">
    <property type="entry name" value="BULB_LECTIN"/>
    <property type="match status" value="1"/>
</dbReference>
<dbReference type="FunFam" id="3.30.200.20:FF:000178">
    <property type="entry name" value="serine/threonine-protein kinase PBS1-like"/>
    <property type="match status" value="1"/>
</dbReference>
<keyword evidence="4 16" id="KW-0812">Transmembrane</keyword>
<gene>
    <name evidence="19" type="ORF">HannXRQ_Chr17g0570881</name>
</gene>
<dbReference type="OMA" id="LTWMGSS"/>
<evidence type="ECO:0000256" key="16">
    <source>
        <dbReference type="SAM" id="Phobius"/>
    </source>
</evidence>
<keyword evidence="5" id="KW-0732">Signal</keyword>
<evidence type="ECO:0000256" key="9">
    <source>
        <dbReference type="ARBA" id="ARBA00022989"/>
    </source>
</evidence>
<dbReference type="FunCoup" id="A0A251RZC5">
    <property type="interactions" value="596"/>
</dbReference>
<keyword evidence="19" id="KW-0430">Lectin</keyword>
<sequence>MDNATHLHFFKLTNSLSAWMAATTTVVLLLLHLTTTTSTNIYSGTITPNFTASHYQFIENSGDFLRSRNRNYTAAIANPQPTSQSFYLVIYHTASHTVIWTANRNNPISSSSQVHFSTTGITINNDSGKPIWSTPVIKSTVAALQLLDSGNLILIDQLNNTLWQSFDFPTDTIVSGQRFPVWKSLTASISPADFSAGKYMFTLTPADGVLTWQGLTYFKLSMDPNSFKNSDRPVSYLTLNGSGCNLVHDPGSETVIKILLTSAVSGSDYRILKILTDGTLVIMRYTNNNWVTDFTTPADGCRSPFRCGMAGVCASGGGCSCPAGFGTDRSSNSGCSLSDNSLSLPKSCDGTGSLSHQQPENYVYFPVAGVKYFLIDFINPVQNGVGLVTCQDICSANCSCLGLFYGNKSGSCYLIENHLGSFISSNEENDSMGFIKAIDSRDRNSTSNSDFPMVIMVLLPVSGVLLISILAVWMRRTRYKRTKSDSKKLVDNSCLDDLEMFVIAGLPVRFGYEDLVEATVNFSTPVGSGGFGTVYKGVLRDKTVVAVKKITALGSQGKKEFGTEIAIIGNIHHVNLVKLKGFCTHKRDRFLVYEYMNRGSLDRTLFGPGPPLEWQERFEIAVGTARGLAYLHSGCEHKIIHCDVKPENILLSDDMQVKISDFGLSKLLSPEQSGLFTTMRGTRGYLAPEWLTNEAISDKTDVYSYGMVLLELIQGRKNCAHAPTHGSENPTTGAQGQSSGSSGSQNRHRARPLYFPLQALEMHEQGRYLDLVEPRLAGRVTKDEAEKLVKLALCCVQEEPSLRPTMANVVAMLEGTLPVGTPRLESLNFLRFYGRRFSEPSMVATEAEVEIPSGFMVSIESSGTSVSPDLFSYMSSQQQRNNY</sequence>
<dbReference type="InParanoid" id="A0A251RZC5"/>
<name>A0A251RZC5_HELAN</name>
<dbReference type="SUPFAM" id="SSF56112">
    <property type="entry name" value="Protein kinase-like (PK-like)"/>
    <property type="match status" value="1"/>
</dbReference>
<evidence type="ECO:0000256" key="6">
    <source>
        <dbReference type="ARBA" id="ARBA00022741"/>
    </source>
</evidence>
<keyword evidence="6 13" id="KW-0547">Nucleotide-binding</keyword>
<dbReference type="SUPFAM" id="SSF51110">
    <property type="entry name" value="alpha-D-mannose-specific plant lectins"/>
    <property type="match status" value="1"/>
</dbReference>
<keyword evidence="11" id="KW-1015">Disulfide bond</keyword>
<keyword evidence="12" id="KW-0325">Glycoprotein</keyword>
<dbReference type="GO" id="GO:0005524">
    <property type="term" value="F:ATP binding"/>
    <property type="evidence" value="ECO:0007669"/>
    <property type="project" value="UniProtKB-UniRule"/>
</dbReference>
<dbReference type="EMBL" id="CM007906">
    <property type="protein sequence ID" value="OTF88239.1"/>
    <property type="molecule type" value="Genomic_DNA"/>
</dbReference>
<comment type="catalytic activity">
    <reaction evidence="13">
        <text>L-threonyl-[protein] + ATP = O-phospho-L-threonyl-[protein] + ADP + H(+)</text>
        <dbReference type="Rhea" id="RHEA:46608"/>
        <dbReference type="Rhea" id="RHEA-COMP:11060"/>
        <dbReference type="Rhea" id="RHEA-COMP:11605"/>
        <dbReference type="ChEBI" id="CHEBI:15378"/>
        <dbReference type="ChEBI" id="CHEBI:30013"/>
        <dbReference type="ChEBI" id="CHEBI:30616"/>
        <dbReference type="ChEBI" id="CHEBI:61977"/>
        <dbReference type="ChEBI" id="CHEBI:456216"/>
        <dbReference type="EC" id="2.7.11.1"/>
    </reaction>
</comment>
<feature type="domain" description="Bulb-type lectin" evidence="18">
    <location>
        <begin position="43"/>
        <end position="167"/>
    </location>
</feature>
<evidence type="ECO:0000256" key="3">
    <source>
        <dbReference type="ARBA" id="ARBA00022679"/>
    </source>
</evidence>
<evidence type="ECO:0000259" key="17">
    <source>
        <dbReference type="PROSITE" id="PS50011"/>
    </source>
</evidence>
<feature type="transmembrane region" description="Helical" evidence="16">
    <location>
        <begin position="12"/>
        <end position="33"/>
    </location>
</feature>
<dbReference type="GO" id="GO:0004674">
    <property type="term" value="F:protein serine/threonine kinase activity"/>
    <property type="evidence" value="ECO:0007669"/>
    <property type="project" value="UniProtKB-KW"/>
</dbReference>
<keyword evidence="7 13" id="KW-0418">Kinase</keyword>
<evidence type="ECO:0000256" key="5">
    <source>
        <dbReference type="ARBA" id="ARBA00022729"/>
    </source>
</evidence>
<evidence type="ECO:0000313" key="19">
    <source>
        <dbReference type="EMBL" id="OTF88239.1"/>
    </source>
</evidence>
<dbReference type="InterPro" id="IPR036426">
    <property type="entry name" value="Bulb-type_lectin_dom_sf"/>
</dbReference>
<comment type="catalytic activity">
    <reaction evidence="13">
        <text>L-seryl-[protein] + ATP = O-phospho-L-seryl-[protein] + ADP + H(+)</text>
        <dbReference type="Rhea" id="RHEA:17989"/>
        <dbReference type="Rhea" id="RHEA-COMP:9863"/>
        <dbReference type="Rhea" id="RHEA-COMP:11604"/>
        <dbReference type="ChEBI" id="CHEBI:15378"/>
        <dbReference type="ChEBI" id="CHEBI:29999"/>
        <dbReference type="ChEBI" id="CHEBI:30616"/>
        <dbReference type="ChEBI" id="CHEBI:83421"/>
        <dbReference type="ChEBI" id="CHEBI:456216"/>
        <dbReference type="EC" id="2.7.11.1"/>
    </reaction>
</comment>
<dbReference type="GO" id="GO:0106310">
    <property type="term" value="F:protein serine kinase activity"/>
    <property type="evidence" value="ECO:0007669"/>
    <property type="project" value="RHEA"/>
</dbReference>
<comment type="similarity">
    <text evidence="13">Belongs to the protein kinase superfamily. Ser/Thr protein kinase family.</text>
</comment>
<dbReference type="FunFam" id="1.10.510.10:FF:000621">
    <property type="entry name" value="Serine/threonine-protein kinase"/>
    <property type="match status" value="1"/>
</dbReference>
<dbReference type="EC" id="2.7.11.1" evidence="13"/>
<dbReference type="InterPro" id="IPR017441">
    <property type="entry name" value="Protein_kinase_ATP_BS"/>
</dbReference>
<dbReference type="Gene3D" id="3.30.200.20">
    <property type="entry name" value="Phosphorylase Kinase, domain 1"/>
    <property type="match status" value="1"/>
</dbReference>
<keyword evidence="3 13" id="KW-0808">Transferase</keyword>
<dbReference type="Pfam" id="PF01453">
    <property type="entry name" value="B_lectin"/>
    <property type="match status" value="1"/>
</dbReference>
<evidence type="ECO:0000256" key="4">
    <source>
        <dbReference type="ARBA" id="ARBA00022692"/>
    </source>
</evidence>
<evidence type="ECO:0000256" key="14">
    <source>
        <dbReference type="PROSITE-ProRule" id="PRU10141"/>
    </source>
</evidence>
<dbReference type="Pfam" id="PF00069">
    <property type="entry name" value="Pkinase"/>
    <property type="match status" value="1"/>
</dbReference>
<organism evidence="19 20">
    <name type="scientific">Helianthus annuus</name>
    <name type="common">Common sunflower</name>
    <dbReference type="NCBI Taxonomy" id="4232"/>
    <lineage>
        <taxon>Eukaryota</taxon>
        <taxon>Viridiplantae</taxon>
        <taxon>Streptophyta</taxon>
        <taxon>Embryophyta</taxon>
        <taxon>Tracheophyta</taxon>
        <taxon>Spermatophyta</taxon>
        <taxon>Magnoliopsida</taxon>
        <taxon>eudicotyledons</taxon>
        <taxon>Gunneridae</taxon>
        <taxon>Pentapetalae</taxon>
        <taxon>asterids</taxon>
        <taxon>campanulids</taxon>
        <taxon>Asterales</taxon>
        <taxon>Asteraceae</taxon>
        <taxon>Asteroideae</taxon>
        <taxon>Heliantheae alliance</taxon>
        <taxon>Heliantheae</taxon>
        <taxon>Helianthus</taxon>
    </lineage>
</organism>
<dbReference type="PROSITE" id="PS50011">
    <property type="entry name" value="PROTEIN_KINASE_DOM"/>
    <property type="match status" value="1"/>
</dbReference>
<dbReference type="CDD" id="cd00028">
    <property type="entry name" value="B_lectin"/>
    <property type="match status" value="1"/>
</dbReference>
<dbReference type="SMART" id="SM00108">
    <property type="entry name" value="B_lectin"/>
    <property type="match status" value="1"/>
</dbReference>
<dbReference type="PIRSF" id="PIRSF000641">
    <property type="entry name" value="SRK"/>
    <property type="match status" value="1"/>
</dbReference>
<dbReference type="Gene3D" id="1.10.510.10">
    <property type="entry name" value="Transferase(Phosphotransferase) domain 1"/>
    <property type="match status" value="1"/>
</dbReference>
<evidence type="ECO:0000256" key="1">
    <source>
        <dbReference type="ARBA" id="ARBA00004167"/>
    </source>
</evidence>
<evidence type="ECO:0000256" key="7">
    <source>
        <dbReference type="ARBA" id="ARBA00022777"/>
    </source>
</evidence>
<dbReference type="CDD" id="cd14066">
    <property type="entry name" value="STKc_IRAK"/>
    <property type="match status" value="1"/>
</dbReference>
<proteinExistence type="inferred from homology"/>
<keyword evidence="2 13" id="KW-0723">Serine/threonine-protein kinase</keyword>
<dbReference type="InterPro" id="IPR024171">
    <property type="entry name" value="SRK-like_kinase"/>
</dbReference>
<feature type="compositionally biased region" description="Low complexity" evidence="15">
    <location>
        <begin position="735"/>
        <end position="745"/>
    </location>
</feature>
<evidence type="ECO:0000256" key="13">
    <source>
        <dbReference type="PIRNR" id="PIRNR000641"/>
    </source>
</evidence>
<keyword evidence="20" id="KW-1185">Reference proteome</keyword>
<dbReference type="PROSITE" id="PS00108">
    <property type="entry name" value="PROTEIN_KINASE_ST"/>
    <property type="match status" value="1"/>
</dbReference>
<accession>A0A251RZC5</accession>
<comment type="subcellular location">
    <subcellularLocation>
        <location evidence="1">Membrane</location>
        <topology evidence="1">Single-pass membrane protein</topology>
    </subcellularLocation>
</comment>
<feature type="domain" description="Protein kinase" evidence="17">
    <location>
        <begin position="520"/>
        <end position="817"/>
    </location>
</feature>
<dbReference type="SMART" id="SM00220">
    <property type="entry name" value="S_TKc"/>
    <property type="match status" value="1"/>
</dbReference>
<keyword evidence="8 13" id="KW-0067">ATP-binding</keyword>
<dbReference type="InterPro" id="IPR011009">
    <property type="entry name" value="Kinase-like_dom_sf"/>
</dbReference>
<dbReference type="InterPro" id="IPR000719">
    <property type="entry name" value="Prot_kinase_dom"/>
</dbReference>
<dbReference type="Proteomes" id="UP000215914">
    <property type="component" value="Chromosome 17"/>
</dbReference>
<dbReference type="InterPro" id="IPR008271">
    <property type="entry name" value="Ser/Thr_kinase_AS"/>
</dbReference>
<dbReference type="GO" id="GO:0004672">
    <property type="term" value="F:protein kinase activity"/>
    <property type="evidence" value="ECO:0000318"/>
    <property type="project" value="GO_Central"/>
</dbReference>
<dbReference type="GO" id="GO:0016020">
    <property type="term" value="C:membrane"/>
    <property type="evidence" value="ECO:0007669"/>
    <property type="project" value="UniProtKB-SubCell"/>
</dbReference>
<dbReference type="PANTHER" id="PTHR47974">
    <property type="entry name" value="OS07G0415500 PROTEIN"/>
    <property type="match status" value="1"/>
</dbReference>
<evidence type="ECO:0000256" key="12">
    <source>
        <dbReference type="ARBA" id="ARBA00023180"/>
    </source>
</evidence>
<dbReference type="Gene3D" id="2.90.10.30">
    <property type="match status" value="1"/>
</dbReference>
<feature type="transmembrane region" description="Helical" evidence="16">
    <location>
        <begin position="451"/>
        <end position="473"/>
    </location>
</feature>
<dbReference type="AlphaFoldDB" id="A0A251RZC5"/>
<evidence type="ECO:0000259" key="18">
    <source>
        <dbReference type="PROSITE" id="PS50927"/>
    </source>
</evidence>
<evidence type="ECO:0000256" key="10">
    <source>
        <dbReference type="ARBA" id="ARBA00023136"/>
    </source>
</evidence>
<protein>
    <recommendedName>
        <fullName evidence="13">Receptor-like serine/threonine-protein kinase</fullName>
        <ecNumber evidence="13">2.7.11.1</ecNumber>
    </recommendedName>
</protein>
<evidence type="ECO:0000313" key="20">
    <source>
        <dbReference type="Proteomes" id="UP000215914"/>
    </source>
</evidence>
<evidence type="ECO:0000256" key="8">
    <source>
        <dbReference type="ARBA" id="ARBA00022840"/>
    </source>
</evidence>
<reference evidence="20" key="1">
    <citation type="journal article" date="2017" name="Nature">
        <title>The sunflower genome provides insights into oil metabolism, flowering and Asterid evolution.</title>
        <authorList>
            <person name="Badouin H."/>
            <person name="Gouzy J."/>
            <person name="Grassa C.J."/>
            <person name="Murat F."/>
            <person name="Staton S.E."/>
            <person name="Cottret L."/>
            <person name="Lelandais-Briere C."/>
            <person name="Owens G.L."/>
            <person name="Carrere S."/>
            <person name="Mayjonade B."/>
            <person name="Legrand L."/>
            <person name="Gill N."/>
            <person name="Kane N.C."/>
            <person name="Bowers J.E."/>
            <person name="Hubner S."/>
            <person name="Bellec A."/>
            <person name="Berard A."/>
            <person name="Berges H."/>
            <person name="Blanchet N."/>
            <person name="Boniface M.C."/>
            <person name="Brunel D."/>
            <person name="Catrice O."/>
            <person name="Chaidir N."/>
            <person name="Claudel C."/>
            <person name="Donnadieu C."/>
            <person name="Faraut T."/>
            <person name="Fievet G."/>
            <person name="Helmstetter N."/>
            <person name="King M."/>
            <person name="Knapp S.J."/>
            <person name="Lai Z."/>
            <person name="Le Paslier M.C."/>
            <person name="Lippi Y."/>
            <person name="Lorenzon L."/>
            <person name="Mandel J.R."/>
            <person name="Marage G."/>
            <person name="Marchand G."/>
            <person name="Marquand E."/>
            <person name="Bret-Mestries E."/>
            <person name="Morien E."/>
            <person name="Nambeesan S."/>
            <person name="Nguyen T."/>
            <person name="Pegot-Espagnet P."/>
            <person name="Pouilly N."/>
            <person name="Raftis F."/>
            <person name="Sallet E."/>
            <person name="Schiex T."/>
            <person name="Thomas J."/>
            <person name="Vandecasteele C."/>
            <person name="Vares D."/>
            <person name="Vear F."/>
            <person name="Vautrin S."/>
            <person name="Crespi M."/>
            <person name="Mangin B."/>
            <person name="Burke J.M."/>
            <person name="Salse J."/>
            <person name="Munos S."/>
            <person name="Vincourt P."/>
            <person name="Rieseberg L.H."/>
            <person name="Langlade N.B."/>
        </authorList>
    </citation>
    <scope>NUCLEOTIDE SEQUENCE [LARGE SCALE GENOMIC DNA]</scope>
    <source>
        <strain evidence="20">cv. SF193</strain>
    </source>
</reference>
<keyword evidence="10 16" id="KW-0472">Membrane</keyword>
<evidence type="ECO:0000256" key="11">
    <source>
        <dbReference type="ARBA" id="ARBA00023157"/>
    </source>
</evidence>
<dbReference type="PROSITE" id="PS00107">
    <property type="entry name" value="PROTEIN_KINASE_ATP"/>
    <property type="match status" value="1"/>
</dbReference>
<dbReference type="PANTHER" id="PTHR47974:SF27">
    <property type="entry name" value="RECEPTOR-LIKE SERINE_THREONINE-PROTEIN KINASE"/>
    <property type="match status" value="1"/>
</dbReference>